<dbReference type="SUPFAM" id="SSF55729">
    <property type="entry name" value="Acyl-CoA N-acyltransferases (Nat)"/>
    <property type="match status" value="1"/>
</dbReference>
<name>A0A6J5RP84_9CAUD</name>
<dbReference type="PROSITE" id="PS51186">
    <property type="entry name" value="GNAT"/>
    <property type="match status" value="1"/>
</dbReference>
<feature type="domain" description="N-acetyltransferase" evidence="1">
    <location>
        <begin position="2"/>
        <end position="153"/>
    </location>
</feature>
<proteinExistence type="predicted"/>
<reference evidence="3" key="1">
    <citation type="submission" date="2020-05" db="EMBL/GenBank/DDBJ databases">
        <authorList>
            <person name="Chiriac C."/>
            <person name="Salcher M."/>
            <person name="Ghai R."/>
            <person name="Kavagutti S V."/>
        </authorList>
    </citation>
    <scope>NUCLEOTIDE SEQUENCE</scope>
</reference>
<organism evidence="3">
    <name type="scientific">uncultured Caudovirales phage</name>
    <dbReference type="NCBI Taxonomy" id="2100421"/>
    <lineage>
        <taxon>Viruses</taxon>
        <taxon>Duplodnaviria</taxon>
        <taxon>Heunggongvirae</taxon>
        <taxon>Uroviricota</taxon>
        <taxon>Caudoviricetes</taxon>
        <taxon>Peduoviridae</taxon>
        <taxon>Maltschvirus</taxon>
        <taxon>Maltschvirus maltsch</taxon>
    </lineage>
</organism>
<dbReference type="InterPro" id="IPR016181">
    <property type="entry name" value="Acyl_CoA_acyltransferase"/>
</dbReference>
<dbReference type="Pfam" id="PF00583">
    <property type="entry name" value="Acetyltransf_1"/>
    <property type="match status" value="1"/>
</dbReference>
<gene>
    <name evidence="3" type="ORF">UFOVP1332_25</name>
    <name evidence="2" type="ORF">UFOVP565_18</name>
</gene>
<accession>A0A6J5RP84</accession>
<dbReference type="CDD" id="cd04301">
    <property type="entry name" value="NAT_SF"/>
    <property type="match status" value="1"/>
</dbReference>
<protein>
    <submittedName>
        <fullName evidence="3">NAT_SF domain containing protein</fullName>
    </submittedName>
</protein>
<dbReference type="InterPro" id="IPR000182">
    <property type="entry name" value="GNAT_dom"/>
</dbReference>
<evidence type="ECO:0000313" key="3">
    <source>
        <dbReference type="EMBL" id="CAB4199170.1"/>
    </source>
</evidence>
<dbReference type="Gene3D" id="3.40.630.30">
    <property type="match status" value="1"/>
</dbReference>
<sequence>MATVRRSTMEDMPAVTRMTMDFIAISPYDKHMQLDPVALEQQFRVMQDNDNVACFVAEIDGQIVGMLACCVTGCWFNPGVIIASELGWWIEPHARGTTCAVRLLNEFERWGRDKGAVLVAMSSLAIEKEQKVATMLARRGYAPCETTHLKGTF</sequence>
<evidence type="ECO:0000259" key="1">
    <source>
        <dbReference type="PROSITE" id="PS51186"/>
    </source>
</evidence>
<dbReference type="EMBL" id="LR797279">
    <property type="protein sequence ID" value="CAB4199170.1"/>
    <property type="molecule type" value="Genomic_DNA"/>
</dbReference>
<dbReference type="GO" id="GO:0016747">
    <property type="term" value="F:acyltransferase activity, transferring groups other than amino-acyl groups"/>
    <property type="evidence" value="ECO:0007669"/>
    <property type="project" value="InterPro"/>
</dbReference>
<evidence type="ECO:0000313" key="2">
    <source>
        <dbReference type="EMBL" id="CAB4150383.1"/>
    </source>
</evidence>
<dbReference type="EMBL" id="LR796545">
    <property type="protein sequence ID" value="CAB4150383.1"/>
    <property type="molecule type" value="Genomic_DNA"/>
</dbReference>